<feature type="signal peptide" evidence="1">
    <location>
        <begin position="1"/>
        <end position="18"/>
    </location>
</feature>
<name>A0A5B8YHD7_9FLAO</name>
<dbReference type="RefSeq" id="WP_146831383.1">
    <property type="nucleotide sequence ID" value="NZ_CP042476.1"/>
</dbReference>
<accession>A0A5B8YHD7</accession>
<keyword evidence="2" id="KW-0378">Hydrolase</keyword>
<gene>
    <name evidence="2" type="ORF">FK178_04430</name>
</gene>
<feature type="chain" id="PRO_5022866618" evidence="1">
    <location>
        <begin position="19"/>
        <end position="432"/>
    </location>
</feature>
<dbReference type="Proteomes" id="UP000321954">
    <property type="component" value="Chromosome"/>
</dbReference>
<dbReference type="GO" id="GO:0016787">
    <property type="term" value="F:hydrolase activity"/>
    <property type="evidence" value="ECO:0007669"/>
    <property type="project" value="UniProtKB-KW"/>
</dbReference>
<dbReference type="SUPFAM" id="SSF53474">
    <property type="entry name" value="alpha/beta-Hydrolases"/>
    <property type="match status" value="1"/>
</dbReference>
<organism evidence="2 3">
    <name type="scientific">Antarcticibacterium arcticum</name>
    <dbReference type="NCBI Taxonomy" id="2585771"/>
    <lineage>
        <taxon>Bacteria</taxon>
        <taxon>Pseudomonadati</taxon>
        <taxon>Bacteroidota</taxon>
        <taxon>Flavobacteriia</taxon>
        <taxon>Flavobacteriales</taxon>
        <taxon>Flavobacteriaceae</taxon>
        <taxon>Antarcticibacterium</taxon>
    </lineage>
</organism>
<keyword evidence="3" id="KW-1185">Reference proteome</keyword>
<keyword evidence="1" id="KW-0732">Signal</keyword>
<evidence type="ECO:0000256" key="1">
    <source>
        <dbReference type="SAM" id="SignalP"/>
    </source>
</evidence>
<dbReference type="EMBL" id="CP042476">
    <property type="protein sequence ID" value="QED37001.1"/>
    <property type="molecule type" value="Genomic_DNA"/>
</dbReference>
<dbReference type="AlphaFoldDB" id="A0A5B8YHD7"/>
<dbReference type="Gene3D" id="3.40.50.1820">
    <property type="entry name" value="alpha/beta hydrolase"/>
    <property type="match status" value="1"/>
</dbReference>
<sequence length="432" mass="48308">MKQFYILICLLFSTNFFAQDITPEIDTKLQLLDKNYIITDILYDRVFPLANLVEFNQISSDTSHINHFYRAYSEIQTADYTNRWGTLQTFKANAENETSSIPIGIINVDFEYMDEEAISDNLLDIQGQDSLLVDVPNRPRSPYIKTKALVISPLTTDTKSITANFKLDNSFNIQGSNITIQSLQADFGNGQGYQSLSLSGQKSVTFNSTGLHNLKFKVTFSNGSVKYTYAKIRVNSSPSITKISENDTKSRTTTEFCYDDIITASRGFQGYDETIAYKGLGEFTVYKGGSFYDKPIIVLDGFDPFEGTDKGVDATKIYSQFLSFNGGSSNLGSNLRNQGFDIIPLNFINGEQNDGSIIKGGTDYIERNAMVLVELIERINTSSCWSNVQPIKVIGFSMGGLIGRYALRYMEQNNIPHNADLFISIDSPIMAQ</sequence>
<protein>
    <submittedName>
        <fullName evidence="2">Alpha/beta hydrolase</fullName>
    </submittedName>
</protein>
<proteinExistence type="predicted"/>
<evidence type="ECO:0000313" key="3">
    <source>
        <dbReference type="Proteomes" id="UP000321954"/>
    </source>
</evidence>
<evidence type="ECO:0000313" key="2">
    <source>
        <dbReference type="EMBL" id="QED37001.1"/>
    </source>
</evidence>
<dbReference type="KEGG" id="anp:FK178_04430"/>
<dbReference type="OrthoDB" id="4535652at2"/>
<dbReference type="InterPro" id="IPR029058">
    <property type="entry name" value="AB_hydrolase_fold"/>
</dbReference>
<reference evidence="2 3" key="1">
    <citation type="submission" date="2019-08" db="EMBL/GenBank/DDBJ databases">
        <title>Antarcticibacterium arcticum sp. nov., a bacterium isolated from marine sediment of the Canadian Beaufort Sea.</title>
        <authorList>
            <person name="Lee Y.M."/>
            <person name="Baek K."/>
            <person name="Lee D.-H."/>
            <person name="Shin S.C."/>
            <person name="Jin Y.K."/>
            <person name="Park Y."/>
        </authorList>
    </citation>
    <scope>NUCLEOTIDE SEQUENCE [LARGE SCALE GENOMIC DNA]</scope>
    <source>
        <strain evidence="2 3">PAMC 28998</strain>
    </source>
</reference>